<accession>A0A0L6UAU4</accession>
<proteinExistence type="predicted"/>
<dbReference type="VEuPathDB" id="FungiDB:VP01_7951g1"/>
<dbReference type="AlphaFoldDB" id="A0A0L6UAU4"/>
<gene>
    <name evidence="1" type="ORF">VP01_7951g1</name>
</gene>
<dbReference type="EMBL" id="LAVV01013440">
    <property type="protein sequence ID" value="KNZ45646.1"/>
    <property type="molecule type" value="Genomic_DNA"/>
</dbReference>
<evidence type="ECO:0000313" key="2">
    <source>
        <dbReference type="Proteomes" id="UP000037035"/>
    </source>
</evidence>
<dbReference type="Proteomes" id="UP000037035">
    <property type="component" value="Unassembled WGS sequence"/>
</dbReference>
<comment type="caution">
    <text evidence="1">The sequence shown here is derived from an EMBL/GenBank/DDBJ whole genome shotgun (WGS) entry which is preliminary data.</text>
</comment>
<name>A0A0L6UAU4_9BASI</name>
<organism evidence="1 2">
    <name type="scientific">Puccinia sorghi</name>
    <dbReference type="NCBI Taxonomy" id="27349"/>
    <lineage>
        <taxon>Eukaryota</taxon>
        <taxon>Fungi</taxon>
        <taxon>Dikarya</taxon>
        <taxon>Basidiomycota</taxon>
        <taxon>Pucciniomycotina</taxon>
        <taxon>Pucciniomycetes</taxon>
        <taxon>Pucciniales</taxon>
        <taxon>Pucciniaceae</taxon>
        <taxon>Puccinia</taxon>
    </lineage>
</organism>
<keyword evidence="2" id="KW-1185">Reference proteome</keyword>
<evidence type="ECO:0000313" key="1">
    <source>
        <dbReference type="EMBL" id="KNZ45646.1"/>
    </source>
</evidence>
<sequence length="37" mass="4306">MKHPHIFPAGNVLRDWQKSVTPEAKAWEARYSKCILP</sequence>
<reference evidence="1 2" key="1">
    <citation type="submission" date="2015-08" db="EMBL/GenBank/DDBJ databases">
        <title>Next Generation Sequencing and Analysis of the Genome of Puccinia sorghi L Schw, the Causal Agent of Maize Common Rust.</title>
        <authorList>
            <person name="Rochi L."/>
            <person name="Burguener G."/>
            <person name="Darino M."/>
            <person name="Turjanski A."/>
            <person name="Kreff E."/>
            <person name="Dieguez M.J."/>
            <person name="Sacco F."/>
        </authorList>
    </citation>
    <scope>NUCLEOTIDE SEQUENCE [LARGE SCALE GENOMIC DNA]</scope>
    <source>
        <strain evidence="1 2">RO10H11247</strain>
    </source>
</reference>
<protein>
    <submittedName>
        <fullName evidence="1">Uncharacterized protein</fullName>
    </submittedName>
</protein>
<feature type="non-terminal residue" evidence="1">
    <location>
        <position position="37"/>
    </location>
</feature>